<dbReference type="AlphaFoldDB" id="A0A1G1ZUP8"/>
<organism evidence="3 4">
    <name type="scientific">Candidatus Harrisonbacteria bacterium RIFCSPLOWO2_02_FULL_41_13b</name>
    <dbReference type="NCBI Taxonomy" id="1798409"/>
    <lineage>
        <taxon>Bacteria</taxon>
        <taxon>Candidatus Harrisoniibacteriota</taxon>
    </lineage>
</organism>
<dbReference type="PANTHER" id="PTHR43540:SF6">
    <property type="entry name" value="ISOCHORISMATASE-LIKE DOMAIN-CONTAINING PROTEIN"/>
    <property type="match status" value="1"/>
</dbReference>
<reference evidence="3 4" key="1">
    <citation type="journal article" date="2016" name="Nat. Commun.">
        <title>Thousands of microbial genomes shed light on interconnected biogeochemical processes in an aquifer system.</title>
        <authorList>
            <person name="Anantharaman K."/>
            <person name="Brown C.T."/>
            <person name="Hug L.A."/>
            <person name="Sharon I."/>
            <person name="Castelle C.J."/>
            <person name="Probst A.J."/>
            <person name="Thomas B.C."/>
            <person name="Singh A."/>
            <person name="Wilkins M.J."/>
            <person name="Karaoz U."/>
            <person name="Brodie E.L."/>
            <person name="Williams K.H."/>
            <person name="Hubbard S.S."/>
            <person name="Banfield J.F."/>
        </authorList>
    </citation>
    <scope>NUCLEOTIDE SEQUENCE [LARGE SCALE GENOMIC DNA]</scope>
</reference>
<dbReference type="Gene3D" id="3.40.50.850">
    <property type="entry name" value="Isochorismatase-like"/>
    <property type="match status" value="1"/>
</dbReference>
<name>A0A1G1ZUP8_9BACT</name>
<proteinExistence type="predicted"/>
<sequence length="214" mass="24420">MKQSEALLVIDVDIRDGWLHDHDTANLTSGQDNWEKQKQPVARRIVQTLKNWRQADKTIIFIVLVGTKDFIKKNGEAQLGTDRYGSRCLGCDILPRDYRLARFLGHKHGHNGEKFEPLFLKDTNDAFTNSSLMGYLKTEGISKVFLAGCNTFACVLSTAEGAVRSGINVVLLRDCVFPEFKEGDNYRTETNWLDYVHRYLKDFELSQKVTVSIE</sequence>
<feature type="domain" description="Isochorismatase-like" evidence="2">
    <location>
        <begin position="6"/>
        <end position="176"/>
    </location>
</feature>
<dbReference type="SUPFAM" id="SSF52499">
    <property type="entry name" value="Isochorismatase-like hydrolases"/>
    <property type="match status" value="1"/>
</dbReference>
<dbReference type="EMBL" id="MHJL01000014">
    <property type="protein sequence ID" value="OGY67856.1"/>
    <property type="molecule type" value="Genomic_DNA"/>
</dbReference>
<evidence type="ECO:0000313" key="3">
    <source>
        <dbReference type="EMBL" id="OGY67856.1"/>
    </source>
</evidence>
<evidence type="ECO:0000259" key="2">
    <source>
        <dbReference type="Pfam" id="PF00857"/>
    </source>
</evidence>
<dbReference type="InterPro" id="IPR000868">
    <property type="entry name" value="Isochorismatase-like_dom"/>
</dbReference>
<gene>
    <name evidence="3" type="ORF">A3I24_02040</name>
</gene>
<dbReference type="Proteomes" id="UP000177690">
    <property type="component" value="Unassembled WGS sequence"/>
</dbReference>
<accession>A0A1G1ZUP8</accession>
<dbReference type="InterPro" id="IPR050272">
    <property type="entry name" value="Isochorismatase-like_hydrls"/>
</dbReference>
<comment type="caution">
    <text evidence="3">The sequence shown here is derived from an EMBL/GenBank/DDBJ whole genome shotgun (WGS) entry which is preliminary data.</text>
</comment>
<keyword evidence="1" id="KW-0378">Hydrolase</keyword>
<dbReference type="GO" id="GO:0016787">
    <property type="term" value="F:hydrolase activity"/>
    <property type="evidence" value="ECO:0007669"/>
    <property type="project" value="UniProtKB-KW"/>
</dbReference>
<evidence type="ECO:0000256" key="1">
    <source>
        <dbReference type="ARBA" id="ARBA00022801"/>
    </source>
</evidence>
<dbReference type="PANTHER" id="PTHR43540">
    <property type="entry name" value="PEROXYUREIDOACRYLATE/UREIDOACRYLATE AMIDOHYDROLASE-RELATED"/>
    <property type="match status" value="1"/>
</dbReference>
<dbReference type="Pfam" id="PF00857">
    <property type="entry name" value="Isochorismatase"/>
    <property type="match status" value="1"/>
</dbReference>
<dbReference type="InterPro" id="IPR036380">
    <property type="entry name" value="Isochorismatase-like_sf"/>
</dbReference>
<evidence type="ECO:0000313" key="4">
    <source>
        <dbReference type="Proteomes" id="UP000177690"/>
    </source>
</evidence>
<protein>
    <recommendedName>
        <fullName evidence="2">Isochorismatase-like domain-containing protein</fullName>
    </recommendedName>
</protein>